<keyword evidence="3" id="KW-1185">Reference proteome</keyword>
<organism evidence="2 3">
    <name type="scientific">Amphibalanus amphitrite</name>
    <name type="common">Striped barnacle</name>
    <name type="synonym">Balanus amphitrite</name>
    <dbReference type="NCBI Taxonomy" id="1232801"/>
    <lineage>
        <taxon>Eukaryota</taxon>
        <taxon>Metazoa</taxon>
        <taxon>Ecdysozoa</taxon>
        <taxon>Arthropoda</taxon>
        <taxon>Crustacea</taxon>
        <taxon>Multicrustacea</taxon>
        <taxon>Cirripedia</taxon>
        <taxon>Thoracica</taxon>
        <taxon>Thoracicalcarea</taxon>
        <taxon>Balanomorpha</taxon>
        <taxon>Balanoidea</taxon>
        <taxon>Balanidae</taxon>
        <taxon>Amphibalaninae</taxon>
        <taxon>Amphibalanus</taxon>
    </lineage>
</organism>
<feature type="compositionally biased region" description="Basic and acidic residues" evidence="1">
    <location>
        <begin position="167"/>
        <end position="179"/>
    </location>
</feature>
<proteinExistence type="predicted"/>
<gene>
    <name evidence="2" type="ORF">FJT64_022738</name>
</gene>
<evidence type="ECO:0000313" key="2">
    <source>
        <dbReference type="EMBL" id="KAF0305673.1"/>
    </source>
</evidence>
<feature type="compositionally biased region" description="Basic and acidic residues" evidence="1">
    <location>
        <begin position="263"/>
        <end position="277"/>
    </location>
</feature>
<dbReference type="OrthoDB" id="6403910at2759"/>
<feature type="compositionally biased region" description="Basic and acidic residues" evidence="1">
    <location>
        <begin position="31"/>
        <end position="43"/>
    </location>
</feature>
<feature type="compositionally biased region" description="Polar residues" evidence="1">
    <location>
        <begin position="1"/>
        <end position="15"/>
    </location>
</feature>
<name>A0A6A4WHY3_AMPAM</name>
<feature type="compositionally biased region" description="Basic and acidic residues" evidence="1">
    <location>
        <begin position="85"/>
        <end position="114"/>
    </location>
</feature>
<accession>A0A6A4WHY3</accession>
<comment type="caution">
    <text evidence="2">The sequence shown here is derived from an EMBL/GenBank/DDBJ whole genome shotgun (WGS) entry which is preliminary data.</text>
</comment>
<dbReference type="Proteomes" id="UP000440578">
    <property type="component" value="Unassembled WGS sequence"/>
</dbReference>
<evidence type="ECO:0000256" key="1">
    <source>
        <dbReference type="SAM" id="MobiDB-lite"/>
    </source>
</evidence>
<reference evidence="2 3" key="1">
    <citation type="submission" date="2019-07" db="EMBL/GenBank/DDBJ databases">
        <title>Draft genome assembly of a fouling barnacle, Amphibalanus amphitrite (Darwin, 1854): The first reference genome for Thecostraca.</title>
        <authorList>
            <person name="Kim W."/>
        </authorList>
    </citation>
    <scope>NUCLEOTIDE SEQUENCE [LARGE SCALE GENOMIC DNA]</scope>
    <source>
        <strain evidence="2">SNU_AA5</strain>
        <tissue evidence="2">Soma without cirri and trophi</tissue>
    </source>
</reference>
<sequence>MRSSMASTAYSSQFQRQERRTVGQPSYGGDRSTKQANWDDHLDGLLTDLKQSLPPGRGPSPQSATRTPLPPSADLSVPTDLPGSEDYHERREYTSPDQRTHTIEERSGRTEKIDGGAPSPLPPPGPVLHDVSTATTEPPPAATTINYHIYNYGSEVTTDSGVGTLERGSDRRWGQDSLDRSLGGRSTLPGEPAERLYTRSVTTEVEKTASRDGPAAEGVMTSLSGQQRADGGLTRFPVDSVGTVDRCVHSGQTSVRVPSEPQFHSKEKSKEGNKKSYFEASGKYKASGGSKQKEDKGGKTIPICLPCCAGAACVIM</sequence>
<dbReference type="AlphaFoldDB" id="A0A6A4WHY3"/>
<feature type="region of interest" description="Disordered" evidence="1">
    <location>
        <begin position="1"/>
        <end position="126"/>
    </location>
</feature>
<feature type="region of interest" description="Disordered" evidence="1">
    <location>
        <begin position="252"/>
        <end position="300"/>
    </location>
</feature>
<evidence type="ECO:0000313" key="3">
    <source>
        <dbReference type="Proteomes" id="UP000440578"/>
    </source>
</evidence>
<protein>
    <submittedName>
        <fullName evidence="2">Uncharacterized protein</fullName>
    </submittedName>
</protein>
<feature type="region of interest" description="Disordered" evidence="1">
    <location>
        <begin position="161"/>
        <end position="193"/>
    </location>
</feature>
<dbReference type="EMBL" id="VIIS01000733">
    <property type="protein sequence ID" value="KAF0305673.1"/>
    <property type="molecule type" value="Genomic_DNA"/>
</dbReference>